<evidence type="ECO:0000313" key="3">
    <source>
        <dbReference type="Proteomes" id="UP001163798"/>
    </source>
</evidence>
<evidence type="ECO:0000256" key="1">
    <source>
        <dbReference type="SAM" id="MobiDB-lite"/>
    </source>
</evidence>
<dbReference type="AlphaFoldDB" id="A0AA38NHI0"/>
<sequence length="1069" mass="122921">MSVRPRISKQRKSLPTLTAASYQLMPVTTSATTRPSRQHSNHARIIFSNGIAFTQNGGLPRLPGQVGLRSDRPIDPTDFTHASEDNQIPPSSPAETGLFNVAELTSPSKHRTKRLKQWERWTMEVLPSVISPYLELQHRTQSLRDEAGIHVVEQACECCRTSRKLNIWVIRFSKIERIELWASECSTAAVQLVRSGLFPCSPIYPTLAVDIRLLDFVQRLFLRIAPNYTAWCGAASDFLAAQGFYLPGDDPLRRRFANALQWFMSLYDMATNSVDVVLQQVREEFVPASSTAASQLSPHAHCDVTPRTTAEEGHAGPARRRVSVEEVVNEEELRDTRKRGREECDEQDPFECSDLAEEIEKEREFYSPLSRPTEYLRSRCLACFGGDWWVLRSTFEDVVVNVDACYTQKHSSKGSRDPPRIHPNSFFIPETEVKAWKKYIDTVRPQRSQVKPPHKRQKADNNIEEQDHLEDGLRVPKSVLDGCLASFTAADEARIKGSTRYFDVTANMTLLCRHDFPLFSVNIDTAGEGQHFVFALLSKLFENLPAHVEVRFLYDIGCQLHRSCEKWGFMGRYLTRMTFAVSIFHAFGHQWPCQLIYHPRKCIGYGLSDGEGAERLWHTLSHLIAYGRVAGYYVRMYNLDSQFHFNSDEGIYKLGLWLRRKVSLCEEKFNEAEETLQACGISYDVLRREWNSQVKSQTKPLPRQHKNRGKSVIEDALRLRKSRDAAQAHVDDLRKRVIDVSNDSWDAATAELELEMAIQVLRKAQGRVTKKESALGVDAKHQLRALVKSPFLSKKMNARALKVRIRERLRSRKFELDRLERSYRKQRSEQRINEHTEDSVRRRDPGITQLAYQYNRLCDDMERLILQKKAPRNSVAPLKIEMEQLFKLDVNDDIWVDVGIGYNDEEVETVPPLWLSDENIRAGIRALTDRDRCLEEKERLRKERSAIQLWFSEEWQVLMLSFLPVSDAHIKYQLILRKDKLCRILVAWERILVGVPCVDGLPDWGPTQDELTQYRAIYVLGGGMDVAEDGGYEFDVDFEVEADGLLVEHLDSLQISANYREVESDNLLV</sequence>
<organism evidence="2 3">
    <name type="scientific">Lentinula aff. detonsa</name>
    <dbReference type="NCBI Taxonomy" id="2804958"/>
    <lineage>
        <taxon>Eukaryota</taxon>
        <taxon>Fungi</taxon>
        <taxon>Dikarya</taxon>
        <taxon>Basidiomycota</taxon>
        <taxon>Agaricomycotina</taxon>
        <taxon>Agaricomycetes</taxon>
        <taxon>Agaricomycetidae</taxon>
        <taxon>Agaricales</taxon>
        <taxon>Marasmiineae</taxon>
        <taxon>Omphalotaceae</taxon>
        <taxon>Lentinula</taxon>
    </lineage>
</organism>
<keyword evidence="3" id="KW-1185">Reference proteome</keyword>
<reference evidence="2" key="1">
    <citation type="submission" date="2022-08" db="EMBL/GenBank/DDBJ databases">
        <authorList>
            <consortium name="DOE Joint Genome Institute"/>
            <person name="Min B."/>
            <person name="Riley R."/>
            <person name="Sierra-Patev S."/>
            <person name="Naranjo-Ortiz M."/>
            <person name="Looney B."/>
            <person name="Konkel Z."/>
            <person name="Slot J.C."/>
            <person name="Sakamoto Y."/>
            <person name="Steenwyk J.L."/>
            <person name="Rokas A."/>
            <person name="Carro J."/>
            <person name="Camarero S."/>
            <person name="Ferreira P."/>
            <person name="Molpeceres G."/>
            <person name="Ruiz-Duenas F.J."/>
            <person name="Serrano A."/>
            <person name="Henrissat B."/>
            <person name="Drula E."/>
            <person name="Hughes K.W."/>
            <person name="Mata J.L."/>
            <person name="Ishikawa N.K."/>
            <person name="Vargas-Isla R."/>
            <person name="Ushijima S."/>
            <person name="Smith C.A."/>
            <person name="Ahrendt S."/>
            <person name="Andreopoulos W."/>
            <person name="He G."/>
            <person name="Labutti K."/>
            <person name="Lipzen A."/>
            <person name="Ng V."/>
            <person name="Sandor L."/>
            <person name="Barry K."/>
            <person name="Martinez A.T."/>
            <person name="Xiao Y."/>
            <person name="Gibbons J.G."/>
            <person name="Terashima K."/>
            <person name="Hibbett D.S."/>
            <person name="Grigoriev I.V."/>
        </authorList>
    </citation>
    <scope>NUCLEOTIDE SEQUENCE</scope>
    <source>
        <strain evidence="2">TFB10291</strain>
    </source>
</reference>
<evidence type="ECO:0008006" key="4">
    <source>
        <dbReference type="Google" id="ProtNLM"/>
    </source>
</evidence>
<feature type="region of interest" description="Disordered" evidence="1">
    <location>
        <begin position="446"/>
        <end position="467"/>
    </location>
</feature>
<gene>
    <name evidence="2" type="ORF">GGU10DRAFT_278906</name>
</gene>
<dbReference type="EMBL" id="MU793668">
    <property type="protein sequence ID" value="KAJ3780707.1"/>
    <property type="molecule type" value="Genomic_DNA"/>
</dbReference>
<feature type="compositionally biased region" description="Basic and acidic residues" evidence="1">
    <location>
        <begin position="458"/>
        <end position="467"/>
    </location>
</feature>
<dbReference type="InterPro" id="IPR040521">
    <property type="entry name" value="KDZ"/>
</dbReference>
<protein>
    <recommendedName>
        <fullName evidence="4">CxC1-like cysteine cluster associated with KDZ transposases domain-containing protein</fullName>
    </recommendedName>
</protein>
<evidence type="ECO:0000313" key="2">
    <source>
        <dbReference type="EMBL" id="KAJ3780707.1"/>
    </source>
</evidence>
<dbReference type="PANTHER" id="PTHR33096:SF1">
    <property type="entry name" value="CXC1-LIKE CYSTEINE CLUSTER ASSOCIATED WITH KDZ TRANSPOSASES DOMAIN-CONTAINING PROTEIN"/>
    <property type="match status" value="1"/>
</dbReference>
<accession>A0AA38NHI0</accession>
<proteinExistence type="predicted"/>
<name>A0AA38NHI0_9AGAR</name>
<dbReference type="PANTHER" id="PTHR33096">
    <property type="entry name" value="CXC2 DOMAIN-CONTAINING PROTEIN"/>
    <property type="match status" value="1"/>
</dbReference>
<dbReference type="Proteomes" id="UP001163798">
    <property type="component" value="Unassembled WGS sequence"/>
</dbReference>
<feature type="region of interest" description="Disordered" evidence="1">
    <location>
        <begin position="76"/>
        <end position="95"/>
    </location>
</feature>
<comment type="caution">
    <text evidence="2">The sequence shown here is derived from an EMBL/GenBank/DDBJ whole genome shotgun (WGS) entry which is preliminary data.</text>
</comment>
<dbReference type="Pfam" id="PF18758">
    <property type="entry name" value="KDZ"/>
    <property type="match status" value="1"/>
</dbReference>